<evidence type="ECO:0000313" key="1">
    <source>
        <dbReference type="EMBL" id="AMJ42028.1"/>
    </source>
</evidence>
<organism evidence="2 4">
    <name type="scientific">Anaerotignum propionicum DSM 1682</name>
    <dbReference type="NCBI Taxonomy" id="991789"/>
    <lineage>
        <taxon>Bacteria</taxon>
        <taxon>Bacillati</taxon>
        <taxon>Bacillota</taxon>
        <taxon>Clostridia</taxon>
        <taxon>Lachnospirales</taxon>
        <taxon>Anaerotignaceae</taxon>
        <taxon>Anaerotignum</taxon>
    </lineage>
</organism>
<gene>
    <name evidence="1" type="ORF">CPRO_24650</name>
    <name evidence="2" type="ORF">SAMN02745151_02939</name>
</gene>
<dbReference type="RefSeq" id="WP_066052196.1">
    <property type="nucleotide sequence ID" value="NZ_CP014223.1"/>
</dbReference>
<name>A0A0X8VBS8_ANAPI</name>
<reference evidence="1 3" key="1">
    <citation type="journal article" date="2016" name="Genome Announc.">
        <title>Complete Genome Sequence of the Amino Acid-Fermenting Clostridium propionicum X2 (DSM 1682).</title>
        <authorList>
            <person name="Poehlein A."/>
            <person name="Schlien K."/>
            <person name="Chowdhury N.P."/>
            <person name="Gottschalk G."/>
            <person name="Buckel W."/>
            <person name="Daniel R."/>
        </authorList>
    </citation>
    <scope>NUCLEOTIDE SEQUENCE [LARGE SCALE GENOMIC DNA]</scope>
    <source>
        <strain evidence="1 3">X2</strain>
    </source>
</reference>
<accession>A0A0X8VBS8</accession>
<dbReference type="Proteomes" id="UP000184204">
    <property type="component" value="Unassembled WGS sequence"/>
</dbReference>
<dbReference type="OrthoDB" id="2052901at2"/>
<dbReference type="KEGG" id="cpro:CPRO_24650"/>
<dbReference type="AlphaFoldDB" id="A0A0X8VBS8"/>
<sequence>MLQKEELLRYLEGKTDEEKRIFLEEEFNLGWHISQGSCKLWFAKVFTYCHPNELEEQLNFFLFLVNVFGYLWNICYEQEDTIFLGCVCPCGVKQTVLYYSITFED</sequence>
<reference evidence="4" key="4">
    <citation type="submission" date="2016-11" db="EMBL/GenBank/DDBJ databases">
        <authorList>
            <person name="Jaros S."/>
            <person name="Januszkiewicz K."/>
            <person name="Wedrychowicz H."/>
        </authorList>
    </citation>
    <scope>NUCLEOTIDE SEQUENCE [LARGE SCALE GENOMIC DNA]</scope>
    <source>
        <strain evidence="4">DSM 1682</strain>
    </source>
</reference>
<protein>
    <submittedName>
        <fullName evidence="2">Uncharacterized protein</fullName>
    </submittedName>
</protein>
<evidence type="ECO:0000313" key="4">
    <source>
        <dbReference type="Proteomes" id="UP000184204"/>
    </source>
</evidence>
<reference evidence="3" key="2">
    <citation type="submission" date="2016-01" db="EMBL/GenBank/DDBJ databases">
        <authorList>
            <person name="Poehlein A."/>
            <person name="Schlien K."/>
            <person name="Gottschalk G."/>
            <person name="Buckel W."/>
            <person name="Daniel R."/>
        </authorList>
    </citation>
    <scope>NUCLEOTIDE SEQUENCE [LARGE SCALE GENOMIC DNA]</scope>
    <source>
        <strain evidence="3">X2</strain>
    </source>
</reference>
<reference evidence="2" key="3">
    <citation type="submission" date="2016-11" db="EMBL/GenBank/DDBJ databases">
        <authorList>
            <person name="Varghese N."/>
            <person name="Submissions S."/>
        </authorList>
    </citation>
    <scope>NUCLEOTIDE SEQUENCE</scope>
    <source>
        <strain evidence="2">DSM 1682</strain>
    </source>
</reference>
<dbReference type="EMBL" id="FQUA01000021">
    <property type="protein sequence ID" value="SHF15025.1"/>
    <property type="molecule type" value="Genomic_DNA"/>
</dbReference>
<evidence type="ECO:0000313" key="2">
    <source>
        <dbReference type="EMBL" id="SHF15025.1"/>
    </source>
</evidence>
<dbReference type="EMBL" id="CP014223">
    <property type="protein sequence ID" value="AMJ42028.1"/>
    <property type="molecule type" value="Genomic_DNA"/>
</dbReference>
<proteinExistence type="predicted"/>
<evidence type="ECO:0000313" key="3">
    <source>
        <dbReference type="Proteomes" id="UP000068026"/>
    </source>
</evidence>
<dbReference type="Proteomes" id="UP000068026">
    <property type="component" value="Chromosome"/>
</dbReference>
<keyword evidence="3" id="KW-1185">Reference proteome</keyword>